<accession>A0A610XJ71</accession>
<protein>
    <submittedName>
        <fullName evidence="1">Uncharacterized protein</fullName>
    </submittedName>
</protein>
<evidence type="ECO:0000313" key="2">
    <source>
        <dbReference type="EMBL" id="ECB7109303.1"/>
    </source>
</evidence>
<dbReference type="EMBL" id="AAHYLK010000042">
    <property type="protein sequence ID" value="ECB7109303.1"/>
    <property type="molecule type" value="Genomic_DNA"/>
</dbReference>
<reference evidence="1" key="1">
    <citation type="submission" date="2019-01" db="EMBL/GenBank/DDBJ databases">
        <authorList>
            <person name="Ashton P.M."/>
            <person name="Dallman T."/>
            <person name="Nair S."/>
            <person name="De Pinna E."/>
            <person name="Peters T."/>
            <person name="Grant K."/>
        </authorList>
    </citation>
    <scope>NUCLEOTIDE SEQUENCE</scope>
    <source>
        <strain evidence="2">271153</strain>
        <strain evidence="1">500372</strain>
    </source>
</reference>
<gene>
    <name evidence="2" type="ORF">E1A34_25240</name>
    <name evidence="1" type="ORF">EVG73_17965</name>
</gene>
<name>A0A610XJ71_SALNE</name>
<organism evidence="1">
    <name type="scientific">Salmonella newport</name>
    <dbReference type="NCBI Taxonomy" id="108619"/>
    <lineage>
        <taxon>Bacteria</taxon>
        <taxon>Pseudomonadati</taxon>
        <taxon>Pseudomonadota</taxon>
        <taxon>Gammaproteobacteria</taxon>
        <taxon>Enterobacterales</taxon>
        <taxon>Enterobacteriaceae</taxon>
        <taxon>Salmonella</taxon>
    </lineage>
</organism>
<dbReference type="Pfam" id="PF22398">
    <property type="entry name" value="DUF6978"/>
    <property type="match status" value="1"/>
</dbReference>
<proteinExistence type="predicted"/>
<comment type="caution">
    <text evidence="1">The sequence shown here is derived from an EMBL/GenBank/DDBJ whole genome shotgun (WGS) entry which is preliminary data.</text>
</comment>
<dbReference type="InterPro" id="IPR053916">
    <property type="entry name" value="DUF6978"/>
</dbReference>
<dbReference type="AlphaFoldDB" id="A0A610XJ71"/>
<sequence length="163" mass="19038">MDSVTFTDSQIDEFISEKKIVKNPKARWTEQRKSKRKNYDLQSVDGKRKYTLYIRQNTILPDNFSCGLRIEIPGREPVTLIRYNGCDHPHENPIEGQDVSYKCHIHKATERYIEAGRKPEHFAVETDRYNCCDTALMCLVSDCNINGLKLPEIDLTRDWINDD</sequence>
<dbReference type="Proteomes" id="UP000839827">
    <property type="component" value="Unassembled WGS sequence"/>
</dbReference>
<dbReference type="EMBL" id="AAHWTY010000058">
    <property type="protein sequence ID" value="ECB1914255.1"/>
    <property type="molecule type" value="Genomic_DNA"/>
</dbReference>
<evidence type="ECO:0000313" key="1">
    <source>
        <dbReference type="EMBL" id="ECB1914255.1"/>
    </source>
</evidence>